<protein>
    <submittedName>
        <fullName evidence="2">Uncharacterized protein</fullName>
    </submittedName>
</protein>
<dbReference type="EMBL" id="JAGTJQ010000002">
    <property type="protein sequence ID" value="KAH7037983.1"/>
    <property type="molecule type" value="Genomic_DNA"/>
</dbReference>
<sequence length="153" mass="16941">MSVGGRILISASYQGDDDDVVGVHGSSNLRHGRKEEERKSFFPETTHRPLAWPLRCDGAGCAGSSSSKANPSYGSMLASLRRERENVLDSFHAFCVCRHEHARVYVLQGAYDTTELKLHTMPYGGRLSKGRPLVCECVCVCSIYQTSNCKVRQ</sequence>
<comment type="caution">
    <text evidence="2">The sequence shown here is derived from an EMBL/GenBank/DDBJ whole genome shotgun (WGS) entry which is preliminary data.</text>
</comment>
<feature type="region of interest" description="Disordered" evidence="1">
    <location>
        <begin position="20"/>
        <end position="42"/>
    </location>
</feature>
<organism evidence="2 3">
    <name type="scientific">Microdochium trichocladiopsis</name>
    <dbReference type="NCBI Taxonomy" id="1682393"/>
    <lineage>
        <taxon>Eukaryota</taxon>
        <taxon>Fungi</taxon>
        <taxon>Dikarya</taxon>
        <taxon>Ascomycota</taxon>
        <taxon>Pezizomycotina</taxon>
        <taxon>Sordariomycetes</taxon>
        <taxon>Xylariomycetidae</taxon>
        <taxon>Xylariales</taxon>
        <taxon>Microdochiaceae</taxon>
        <taxon>Microdochium</taxon>
    </lineage>
</organism>
<gene>
    <name evidence="2" type="ORF">B0I36DRAFT_73544</name>
</gene>
<reference evidence="2" key="1">
    <citation type="journal article" date="2021" name="Nat. Commun.">
        <title>Genetic determinants of endophytism in the Arabidopsis root mycobiome.</title>
        <authorList>
            <person name="Mesny F."/>
            <person name="Miyauchi S."/>
            <person name="Thiergart T."/>
            <person name="Pickel B."/>
            <person name="Atanasova L."/>
            <person name="Karlsson M."/>
            <person name="Huettel B."/>
            <person name="Barry K.W."/>
            <person name="Haridas S."/>
            <person name="Chen C."/>
            <person name="Bauer D."/>
            <person name="Andreopoulos W."/>
            <person name="Pangilinan J."/>
            <person name="LaButti K."/>
            <person name="Riley R."/>
            <person name="Lipzen A."/>
            <person name="Clum A."/>
            <person name="Drula E."/>
            <person name="Henrissat B."/>
            <person name="Kohler A."/>
            <person name="Grigoriev I.V."/>
            <person name="Martin F.M."/>
            <person name="Hacquard S."/>
        </authorList>
    </citation>
    <scope>NUCLEOTIDE SEQUENCE</scope>
    <source>
        <strain evidence="2">MPI-CAGE-CH-0230</strain>
    </source>
</reference>
<keyword evidence="3" id="KW-1185">Reference proteome</keyword>
<evidence type="ECO:0000256" key="1">
    <source>
        <dbReference type="SAM" id="MobiDB-lite"/>
    </source>
</evidence>
<name>A0A9P8YER7_9PEZI</name>
<dbReference type="Proteomes" id="UP000756346">
    <property type="component" value="Unassembled WGS sequence"/>
</dbReference>
<dbReference type="GeneID" id="70192843"/>
<proteinExistence type="predicted"/>
<dbReference type="RefSeq" id="XP_046017104.1">
    <property type="nucleotide sequence ID" value="XM_046163297.1"/>
</dbReference>
<feature type="compositionally biased region" description="Basic and acidic residues" evidence="1">
    <location>
        <begin position="33"/>
        <end position="42"/>
    </location>
</feature>
<evidence type="ECO:0000313" key="3">
    <source>
        <dbReference type="Proteomes" id="UP000756346"/>
    </source>
</evidence>
<accession>A0A9P8YER7</accession>
<dbReference type="AlphaFoldDB" id="A0A9P8YER7"/>
<evidence type="ECO:0000313" key="2">
    <source>
        <dbReference type="EMBL" id="KAH7037983.1"/>
    </source>
</evidence>